<evidence type="ECO:0000259" key="1">
    <source>
        <dbReference type="Pfam" id="PF21805"/>
    </source>
</evidence>
<dbReference type="Proteomes" id="UP000770161">
    <property type="component" value="Unassembled WGS sequence"/>
</dbReference>
<comment type="caution">
    <text evidence="2">The sequence shown here is derived from an EMBL/GenBank/DDBJ whole genome shotgun (WGS) entry which is preliminary data.</text>
</comment>
<dbReference type="RefSeq" id="WP_216683828.1">
    <property type="nucleotide sequence ID" value="NZ_JAHLZN010000024.1"/>
</dbReference>
<proteinExistence type="predicted"/>
<dbReference type="InterPro" id="IPR048667">
    <property type="entry name" value="Imm5-like"/>
</dbReference>
<sequence>MEIQDYAWNEHERTLKSQDKIIIPSKYKIKITDDIDKRINLEEILETLTQKELAKWAITNARRYINDIDIGDSKLQNEIITKAEQTLKERIKGETNAYNVRQAGFLANKLAQKSKTEISKYAARVFAQAIATGHMRGHAIVSSDYAIRVINLKNDNNLSSIIKERDKQIEMVNEIERE</sequence>
<organism evidence="2 3">
    <name type="scientific">Mammaliicoccus lentus</name>
    <name type="common">Staphylococcus lentus</name>
    <dbReference type="NCBI Taxonomy" id="42858"/>
    <lineage>
        <taxon>Bacteria</taxon>
        <taxon>Bacillati</taxon>
        <taxon>Bacillota</taxon>
        <taxon>Bacilli</taxon>
        <taxon>Bacillales</taxon>
        <taxon>Staphylococcaceae</taxon>
        <taxon>Mammaliicoccus</taxon>
    </lineage>
</organism>
<accession>A0ABS6GY84</accession>
<dbReference type="Pfam" id="PF21805">
    <property type="entry name" value="Imm5_like"/>
    <property type="match status" value="1"/>
</dbReference>
<evidence type="ECO:0000313" key="3">
    <source>
        <dbReference type="Proteomes" id="UP000770161"/>
    </source>
</evidence>
<keyword evidence="3" id="KW-1185">Reference proteome</keyword>
<gene>
    <name evidence="2" type="ORF">KQ656_10550</name>
</gene>
<dbReference type="EMBL" id="JAHLZN010000024">
    <property type="protein sequence ID" value="MBU6114404.1"/>
    <property type="molecule type" value="Genomic_DNA"/>
</dbReference>
<name>A0ABS6GY84_MAMLE</name>
<evidence type="ECO:0000313" key="2">
    <source>
        <dbReference type="EMBL" id="MBU6114404.1"/>
    </source>
</evidence>
<feature type="domain" description="Imm-5-like" evidence="1">
    <location>
        <begin position="44"/>
        <end position="172"/>
    </location>
</feature>
<reference evidence="2 3" key="1">
    <citation type="submission" date="2021-06" db="EMBL/GenBank/DDBJ databases">
        <title>Staphylococcus lentus K169 genome sequencing.</title>
        <authorList>
            <person name="Sundareshan S."/>
            <person name="Akhila D.S."/>
            <person name="Prachi D."/>
            <person name="Sivakumar R."/>
            <person name="Rajendhran J."/>
            <person name="Isloor S."/>
            <person name="Hegde N.R."/>
        </authorList>
    </citation>
    <scope>NUCLEOTIDE SEQUENCE [LARGE SCALE GENOMIC DNA]</scope>
    <source>
        <strain evidence="2 3">K169</strain>
    </source>
</reference>
<protein>
    <recommendedName>
        <fullName evidence="1">Imm-5-like domain-containing protein</fullName>
    </recommendedName>
</protein>